<dbReference type="SUPFAM" id="SSF81321">
    <property type="entry name" value="Family A G protein-coupled receptor-like"/>
    <property type="match status" value="1"/>
</dbReference>
<evidence type="ECO:0000256" key="3">
    <source>
        <dbReference type="ARBA" id="ARBA00022475"/>
    </source>
</evidence>
<dbReference type="PANTHER" id="PTHR24247:SF265">
    <property type="entry name" value="MUSCARINIC ACETYLCHOLINE RECEPTOR DM1"/>
    <property type="match status" value="1"/>
</dbReference>
<dbReference type="InterPro" id="IPR036397">
    <property type="entry name" value="RNaseH_sf"/>
</dbReference>
<reference evidence="14 15" key="1">
    <citation type="submission" date="2022-01" db="EMBL/GenBank/DDBJ databases">
        <title>A chromosomal length assembly of Cordylochernes scorpioides.</title>
        <authorList>
            <person name="Zeh D."/>
            <person name="Zeh J."/>
        </authorList>
    </citation>
    <scope>NUCLEOTIDE SEQUENCE [LARGE SCALE GENOMIC DNA]</scope>
    <source>
        <strain evidence="14">IN4F17</strain>
        <tissue evidence="14">Whole Body</tissue>
    </source>
</reference>
<evidence type="ECO:0000313" key="14">
    <source>
        <dbReference type="EMBL" id="UYV74791.1"/>
    </source>
</evidence>
<dbReference type="PROSITE" id="PS50262">
    <property type="entry name" value="G_PROTEIN_RECEP_F1_2"/>
    <property type="match status" value="1"/>
</dbReference>
<sequence length="938" mass="107169">MAYCMAFHNPGYFPDPLGVTSAALTTELAVNSTAATTPPGYSLTEVILIAIVAGMLSLITVVGNVMVMISFKMDKQLQTISNYFLLSLAIADFLIGLISMPLFTMYLLYEKWPLGPLICDTWLAIDYLNSNASVLNLLVISFDRYFSVTRPLTYRVRRTTRRAAFMIACAWIISLVLWPPWIYSWPYIEGKRTVPEEECYIQFLQTNSYLTFGTAIAAFYVPVTVMCVLYWRVWKETEQRKKDLTQLQAEQRKEGSKKSTSSDDPAEIEDQQKRNRSASCVMEEGRRPPVAQPEDEDDEEATYVLPVRQYVRRKPRRLKEILLSWCRVPAERDDEDSTDHGSPVTTPASAETSLQPVSRNTSMNFNPPNKPEPPIPLMDRNGPRKSNEAGPSTSSKSPSTKRSISSDSVYTILIKLPSVPRDDQFDHSTNVPSTTSEGVSQASIKMILEEDDDNDDDDDDEDEAETSLQTTRMKPSLSSGALSAVHGSLRASVPSSLEAIRLPLNPKLIAKPITKMRAPKKKRKQQEKKQEKKAAKTLSAILLAFIITWTPYNVLVLIKTVSQCESDKCIPQGLWNFSYYLCYINSLVNPLCYALCNANFRRTYIRILSLLQEHNTLPEKWNTYGIYRRHSQDHGFLQSNNNEQTPFLGEEMARLPLYLGAIFIILGIKNILKSYLIKKDKRITKFVQEYPPIITLLPKDHCFAIPKKNAEDSKRDFNKKKHPKVIPIFQEDSPKNPEFSWKMTAVIFYLIIRLLIYEMVPNILDVANSLRGCRHYPKTSFPVVQRFKEGREETADNERSGRPSTSTTPEKMDKVLELVREVRRITVRDILGVRRLNAFLVPKDLTFDQKNARKETASLNLEATTDDPELLKRVITGDETWIYGFDSETTQQSSEWRFKNEPRPKKARKAPSKVKVMLTVFFDYQSIVHHEFRQQGLQ</sequence>
<dbReference type="InterPro" id="IPR000276">
    <property type="entry name" value="GPCR_Rhodpsn"/>
</dbReference>
<feature type="region of interest" description="Disordered" evidence="11">
    <location>
        <begin position="787"/>
        <end position="810"/>
    </location>
</feature>
<feature type="transmembrane region" description="Helical" evidence="12">
    <location>
        <begin position="655"/>
        <end position="672"/>
    </location>
</feature>
<evidence type="ECO:0000256" key="4">
    <source>
        <dbReference type="ARBA" id="ARBA00022692"/>
    </source>
</evidence>
<feature type="compositionally biased region" description="Basic and acidic residues" evidence="11">
    <location>
        <begin position="246"/>
        <end position="261"/>
    </location>
</feature>
<evidence type="ECO:0000256" key="9">
    <source>
        <dbReference type="ARBA" id="ARBA00023224"/>
    </source>
</evidence>
<feature type="region of interest" description="Disordered" evidence="11">
    <location>
        <begin position="246"/>
        <end position="300"/>
    </location>
</feature>
<evidence type="ECO:0000256" key="10">
    <source>
        <dbReference type="RuleBase" id="RU000688"/>
    </source>
</evidence>
<evidence type="ECO:0000313" key="15">
    <source>
        <dbReference type="Proteomes" id="UP001235939"/>
    </source>
</evidence>
<feature type="transmembrane region" description="Helical" evidence="12">
    <location>
        <begin position="534"/>
        <end position="552"/>
    </location>
</feature>
<gene>
    <name evidence="14" type="ORF">LAZ67_12001003</name>
</gene>
<keyword evidence="8 10" id="KW-0675">Receptor</keyword>
<dbReference type="InterPro" id="IPR017452">
    <property type="entry name" value="GPCR_Rhodpsn_7TM"/>
</dbReference>
<keyword evidence="15" id="KW-1185">Reference proteome</keyword>
<evidence type="ECO:0000256" key="1">
    <source>
        <dbReference type="ARBA" id="ARBA00004651"/>
    </source>
</evidence>
<dbReference type="PRINTS" id="PR00243">
    <property type="entry name" value="MUSCARINICR"/>
</dbReference>
<keyword evidence="5 12" id="KW-1133">Transmembrane helix</keyword>
<feature type="domain" description="G-protein coupled receptors family 1 profile" evidence="13">
    <location>
        <begin position="63"/>
        <end position="593"/>
    </location>
</feature>
<name>A0ABY6L3E3_9ARAC</name>
<evidence type="ECO:0000256" key="5">
    <source>
        <dbReference type="ARBA" id="ARBA00022989"/>
    </source>
</evidence>
<evidence type="ECO:0000256" key="7">
    <source>
        <dbReference type="ARBA" id="ARBA00023136"/>
    </source>
</evidence>
<keyword evidence="4 10" id="KW-0812">Transmembrane</keyword>
<proteinExistence type="inferred from homology"/>
<feature type="compositionally biased region" description="Low complexity" evidence="11">
    <location>
        <begin position="391"/>
        <end position="404"/>
    </location>
</feature>
<evidence type="ECO:0000256" key="6">
    <source>
        <dbReference type="ARBA" id="ARBA00023040"/>
    </source>
</evidence>
<evidence type="ECO:0000256" key="12">
    <source>
        <dbReference type="SAM" id="Phobius"/>
    </source>
</evidence>
<dbReference type="PANTHER" id="PTHR24247">
    <property type="entry name" value="5-HYDROXYTRYPTAMINE RECEPTOR"/>
    <property type="match status" value="1"/>
</dbReference>
<dbReference type="Gene3D" id="3.30.420.10">
    <property type="entry name" value="Ribonuclease H-like superfamily/Ribonuclease H"/>
    <property type="match status" value="1"/>
</dbReference>
<keyword evidence="6 10" id="KW-0297">G-protein coupled receptor</keyword>
<keyword evidence="3" id="KW-1003">Cell membrane</keyword>
<accession>A0ABY6L3E3</accession>
<dbReference type="PROSITE" id="PS00237">
    <property type="entry name" value="G_PROTEIN_RECEP_F1_1"/>
    <property type="match status" value="1"/>
</dbReference>
<dbReference type="Gene3D" id="1.20.1070.10">
    <property type="entry name" value="Rhodopsin 7-helix transmembrane proteins"/>
    <property type="match status" value="2"/>
</dbReference>
<evidence type="ECO:0000256" key="2">
    <source>
        <dbReference type="ARBA" id="ARBA00010663"/>
    </source>
</evidence>
<evidence type="ECO:0000256" key="8">
    <source>
        <dbReference type="ARBA" id="ARBA00023170"/>
    </source>
</evidence>
<feature type="compositionally biased region" description="Polar residues" evidence="11">
    <location>
        <begin position="466"/>
        <end position="479"/>
    </location>
</feature>
<dbReference type="Proteomes" id="UP001235939">
    <property type="component" value="Chromosome 12"/>
</dbReference>
<feature type="transmembrane region" description="Helical" evidence="12">
    <location>
        <begin position="121"/>
        <end position="142"/>
    </location>
</feature>
<feature type="transmembrane region" description="Helical" evidence="12">
    <location>
        <begin position="83"/>
        <end position="109"/>
    </location>
</feature>
<keyword evidence="7 12" id="KW-0472">Membrane</keyword>
<evidence type="ECO:0000259" key="13">
    <source>
        <dbReference type="PROSITE" id="PS50262"/>
    </source>
</evidence>
<feature type="region of interest" description="Disordered" evidence="11">
    <location>
        <begin position="331"/>
        <end position="404"/>
    </location>
</feature>
<comment type="subcellular location">
    <subcellularLocation>
        <location evidence="1">Cell membrane</location>
        <topology evidence="1">Multi-pass membrane protein</topology>
    </subcellularLocation>
</comment>
<dbReference type="InterPro" id="IPR000995">
    <property type="entry name" value="Musac_Ach_rcpt"/>
</dbReference>
<feature type="compositionally biased region" description="Polar residues" evidence="11">
    <location>
        <begin position="427"/>
        <end position="443"/>
    </location>
</feature>
<feature type="region of interest" description="Disordered" evidence="11">
    <location>
        <begin position="420"/>
        <end position="479"/>
    </location>
</feature>
<protein>
    <submittedName>
        <fullName evidence="14">CHRM5</fullName>
    </submittedName>
</protein>
<feature type="transmembrane region" description="Helical" evidence="12">
    <location>
        <begin position="163"/>
        <end position="183"/>
    </location>
</feature>
<feature type="transmembrane region" description="Helical" evidence="12">
    <location>
        <begin position="209"/>
        <end position="231"/>
    </location>
</feature>
<feature type="compositionally biased region" description="Basic and acidic residues" evidence="11">
    <location>
        <begin position="787"/>
        <end position="801"/>
    </location>
</feature>
<feature type="compositionally biased region" description="Acidic residues" evidence="11">
    <location>
        <begin position="449"/>
        <end position="465"/>
    </location>
</feature>
<evidence type="ECO:0000256" key="11">
    <source>
        <dbReference type="SAM" id="MobiDB-lite"/>
    </source>
</evidence>
<feature type="compositionally biased region" description="Polar residues" evidence="11">
    <location>
        <begin position="343"/>
        <end position="363"/>
    </location>
</feature>
<organism evidence="14 15">
    <name type="scientific">Cordylochernes scorpioides</name>
    <dbReference type="NCBI Taxonomy" id="51811"/>
    <lineage>
        <taxon>Eukaryota</taxon>
        <taxon>Metazoa</taxon>
        <taxon>Ecdysozoa</taxon>
        <taxon>Arthropoda</taxon>
        <taxon>Chelicerata</taxon>
        <taxon>Arachnida</taxon>
        <taxon>Pseudoscorpiones</taxon>
        <taxon>Cheliferoidea</taxon>
        <taxon>Chernetidae</taxon>
        <taxon>Cordylochernes</taxon>
    </lineage>
</organism>
<dbReference type="PRINTS" id="PR00237">
    <property type="entry name" value="GPCRRHODOPSN"/>
</dbReference>
<dbReference type="Pfam" id="PF00001">
    <property type="entry name" value="7tm_1"/>
    <property type="match status" value="2"/>
</dbReference>
<feature type="transmembrane region" description="Helical" evidence="12">
    <location>
        <begin position="46"/>
        <end position="71"/>
    </location>
</feature>
<keyword evidence="9 10" id="KW-0807">Transducer</keyword>
<dbReference type="EMBL" id="CP092874">
    <property type="protein sequence ID" value="UYV74791.1"/>
    <property type="molecule type" value="Genomic_DNA"/>
</dbReference>
<comment type="similarity">
    <text evidence="2 10">Belongs to the G-protein coupled receptor 1 family.</text>
</comment>